<reference evidence="1 2" key="1">
    <citation type="journal article" date="2018" name="G3 (Bethesda)">
        <title>Phylogenetic and Phylogenomic Definition of Rhizopus Species.</title>
        <authorList>
            <person name="Gryganskyi A.P."/>
            <person name="Golan J."/>
            <person name="Dolatabadi S."/>
            <person name="Mondo S."/>
            <person name="Robb S."/>
            <person name="Idnurm A."/>
            <person name="Muszewska A."/>
            <person name="Steczkiewicz K."/>
            <person name="Masonjones S."/>
            <person name="Liao H.L."/>
            <person name="Gajdeczka M.T."/>
            <person name="Anike F."/>
            <person name="Vuek A."/>
            <person name="Anishchenko I.M."/>
            <person name="Voigt K."/>
            <person name="de Hoog G.S."/>
            <person name="Smith M.E."/>
            <person name="Heitman J."/>
            <person name="Vilgalys R."/>
            <person name="Stajich J.E."/>
        </authorList>
    </citation>
    <scope>NUCLEOTIDE SEQUENCE [LARGE SCALE GENOMIC DNA]</scope>
    <source>
        <strain evidence="1 2">LSU 92-RS-03</strain>
    </source>
</reference>
<dbReference type="EMBL" id="PJQM01001259">
    <property type="protein sequence ID" value="RCI02789.1"/>
    <property type="molecule type" value="Genomic_DNA"/>
</dbReference>
<name>A0A367KKU7_RHIST</name>
<evidence type="ECO:0000313" key="1">
    <source>
        <dbReference type="EMBL" id="RCI02789.1"/>
    </source>
</evidence>
<dbReference type="AlphaFoldDB" id="A0A367KKU7"/>
<evidence type="ECO:0000313" key="2">
    <source>
        <dbReference type="Proteomes" id="UP000253551"/>
    </source>
</evidence>
<gene>
    <name evidence="1" type="ORF">CU098_007257</name>
</gene>
<accession>A0A367KKU7</accession>
<dbReference type="OrthoDB" id="10473183at2759"/>
<sequence>MTKNSRTPSLDLVAKTELKSVLRLDEDIFGLCNCLIPSPSPIVNTTDSNSSNNTSNKGIPVTSSNINIIGKYKSSETLIQELKDKIKEDEIVTRCI</sequence>
<protein>
    <submittedName>
        <fullName evidence="1">Uncharacterized protein</fullName>
    </submittedName>
</protein>
<keyword evidence="2" id="KW-1185">Reference proteome</keyword>
<comment type="caution">
    <text evidence="1">The sequence shown here is derived from an EMBL/GenBank/DDBJ whole genome shotgun (WGS) entry which is preliminary data.</text>
</comment>
<proteinExistence type="predicted"/>
<organism evidence="1 2">
    <name type="scientific">Rhizopus stolonifer</name>
    <name type="common">Rhizopus nigricans</name>
    <dbReference type="NCBI Taxonomy" id="4846"/>
    <lineage>
        <taxon>Eukaryota</taxon>
        <taxon>Fungi</taxon>
        <taxon>Fungi incertae sedis</taxon>
        <taxon>Mucoromycota</taxon>
        <taxon>Mucoromycotina</taxon>
        <taxon>Mucoromycetes</taxon>
        <taxon>Mucorales</taxon>
        <taxon>Mucorineae</taxon>
        <taxon>Rhizopodaceae</taxon>
        <taxon>Rhizopus</taxon>
    </lineage>
</organism>
<dbReference type="Proteomes" id="UP000253551">
    <property type="component" value="Unassembled WGS sequence"/>
</dbReference>